<evidence type="ECO:0000256" key="1">
    <source>
        <dbReference type="SAM" id="Phobius"/>
    </source>
</evidence>
<keyword evidence="1" id="KW-1133">Transmembrane helix</keyword>
<keyword evidence="1" id="KW-0472">Membrane</keyword>
<name>A0A5B2XCW7_9PSEU</name>
<feature type="transmembrane region" description="Helical" evidence="1">
    <location>
        <begin position="114"/>
        <end position="134"/>
    </location>
</feature>
<dbReference type="OrthoDB" id="5198675at2"/>
<evidence type="ECO:0000313" key="3">
    <source>
        <dbReference type="Proteomes" id="UP000323454"/>
    </source>
</evidence>
<keyword evidence="1" id="KW-0812">Transmembrane</keyword>
<protein>
    <recommendedName>
        <fullName evidence="4">SPW repeat-containing protein</fullName>
    </recommendedName>
</protein>
<accession>A0A5B2XCW7</accession>
<keyword evidence="3" id="KW-1185">Reference proteome</keyword>
<organism evidence="2 3">
    <name type="scientific">Solihabitans fulvus</name>
    <dbReference type="NCBI Taxonomy" id="1892852"/>
    <lineage>
        <taxon>Bacteria</taxon>
        <taxon>Bacillati</taxon>
        <taxon>Actinomycetota</taxon>
        <taxon>Actinomycetes</taxon>
        <taxon>Pseudonocardiales</taxon>
        <taxon>Pseudonocardiaceae</taxon>
        <taxon>Solihabitans</taxon>
    </lineage>
</organism>
<dbReference type="Proteomes" id="UP000323454">
    <property type="component" value="Unassembled WGS sequence"/>
</dbReference>
<reference evidence="2 3" key="2">
    <citation type="submission" date="2019-09" db="EMBL/GenBank/DDBJ databases">
        <authorList>
            <person name="Jin C."/>
        </authorList>
    </citation>
    <scope>NUCLEOTIDE SEQUENCE [LARGE SCALE GENOMIC DNA]</scope>
    <source>
        <strain evidence="2 3">AN110305</strain>
    </source>
</reference>
<reference evidence="2 3" key="1">
    <citation type="submission" date="2019-09" db="EMBL/GenBank/DDBJ databases">
        <title>Goodfellowia gen. nov., a new genus of the Pseudonocardineae related to Actinoalloteichus, containing Goodfellowia coeruleoviolacea gen. nov., comb. nov. gen. nov., comb. nov.</title>
        <authorList>
            <person name="Labeda D."/>
        </authorList>
    </citation>
    <scope>NUCLEOTIDE SEQUENCE [LARGE SCALE GENOMIC DNA]</scope>
    <source>
        <strain evidence="2 3">AN110305</strain>
    </source>
</reference>
<feature type="transmembrane region" description="Helical" evidence="1">
    <location>
        <begin position="85"/>
        <end position="102"/>
    </location>
</feature>
<dbReference type="AlphaFoldDB" id="A0A5B2XCW7"/>
<feature type="transmembrane region" description="Helical" evidence="1">
    <location>
        <begin position="57"/>
        <end position="73"/>
    </location>
</feature>
<evidence type="ECO:0000313" key="2">
    <source>
        <dbReference type="EMBL" id="KAA2261034.1"/>
    </source>
</evidence>
<evidence type="ECO:0008006" key="4">
    <source>
        <dbReference type="Google" id="ProtNLM"/>
    </source>
</evidence>
<comment type="caution">
    <text evidence="2">The sequence shown here is derived from an EMBL/GenBank/DDBJ whole genome shotgun (WGS) entry which is preliminary data.</text>
</comment>
<dbReference type="EMBL" id="VUOB01000032">
    <property type="protein sequence ID" value="KAA2261034.1"/>
    <property type="molecule type" value="Genomic_DNA"/>
</dbReference>
<sequence>MMATATLTENPATATTSLLRLVLRADAVVTGVNGLAYLALAGPLETLLGPAASVQEPIGVFLLVYGVAVWFAARPAKISRTVTKLIMGANALWAIVSLMELAPNGLPFTTVGAVWDVLQAIVVGGFCALQYVGLRRSR</sequence>
<proteinExistence type="predicted"/>
<gene>
    <name evidence="2" type="ORF">F0L68_18970</name>
</gene>